<dbReference type="AlphaFoldDB" id="A0AAV0B0W5"/>
<dbReference type="GO" id="GO:0005634">
    <property type="term" value="C:nucleus"/>
    <property type="evidence" value="ECO:0007669"/>
    <property type="project" value="UniProtKB-SubCell"/>
</dbReference>
<feature type="compositionally biased region" description="Polar residues" evidence="3">
    <location>
        <begin position="908"/>
        <end position="919"/>
    </location>
</feature>
<dbReference type="PANTHER" id="PTHR31001">
    <property type="entry name" value="UNCHARACTERIZED TRANSCRIPTIONAL REGULATORY PROTEIN"/>
    <property type="match status" value="1"/>
</dbReference>
<feature type="compositionally biased region" description="Polar residues" evidence="3">
    <location>
        <begin position="155"/>
        <end position="174"/>
    </location>
</feature>
<feature type="domain" description="Xylanolytic transcriptional activator regulatory" evidence="4">
    <location>
        <begin position="451"/>
        <end position="524"/>
    </location>
</feature>
<name>A0AAV0B0W5_PHAPC</name>
<feature type="compositionally biased region" description="Polar residues" evidence="3">
    <location>
        <begin position="947"/>
        <end position="961"/>
    </location>
</feature>
<dbReference type="Pfam" id="PF04082">
    <property type="entry name" value="Fungal_trans"/>
    <property type="match status" value="1"/>
</dbReference>
<dbReference type="SMART" id="SM00906">
    <property type="entry name" value="Fungal_trans"/>
    <property type="match status" value="1"/>
</dbReference>
<feature type="compositionally biased region" description="Polar residues" evidence="3">
    <location>
        <begin position="119"/>
        <end position="130"/>
    </location>
</feature>
<evidence type="ECO:0000313" key="6">
    <source>
        <dbReference type="Proteomes" id="UP001153365"/>
    </source>
</evidence>
<keyword evidence="2" id="KW-0539">Nucleus</keyword>
<evidence type="ECO:0000313" key="5">
    <source>
        <dbReference type="EMBL" id="CAH7675393.1"/>
    </source>
</evidence>
<feature type="region of interest" description="Disordered" evidence="3">
    <location>
        <begin position="188"/>
        <end position="215"/>
    </location>
</feature>
<feature type="region of interest" description="Disordered" evidence="3">
    <location>
        <begin position="1052"/>
        <end position="1071"/>
    </location>
</feature>
<proteinExistence type="predicted"/>
<dbReference type="PROSITE" id="PS51257">
    <property type="entry name" value="PROKAR_LIPOPROTEIN"/>
    <property type="match status" value="1"/>
</dbReference>
<dbReference type="Proteomes" id="UP001153365">
    <property type="component" value="Unassembled WGS sequence"/>
</dbReference>
<keyword evidence="6" id="KW-1185">Reference proteome</keyword>
<feature type="region of interest" description="Disordered" evidence="3">
    <location>
        <begin position="87"/>
        <end position="174"/>
    </location>
</feature>
<feature type="compositionally biased region" description="Low complexity" evidence="3">
    <location>
        <begin position="97"/>
        <end position="111"/>
    </location>
</feature>
<dbReference type="CDD" id="cd12148">
    <property type="entry name" value="fungal_TF_MHR"/>
    <property type="match status" value="1"/>
</dbReference>
<evidence type="ECO:0000256" key="2">
    <source>
        <dbReference type="ARBA" id="ARBA00023242"/>
    </source>
</evidence>
<dbReference type="InterPro" id="IPR007219">
    <property type="entry name" value="XnlR_reg_dom"/>
</dbReference>
<protein>
    <recommendedName>
        <fullName evidence="4">Xylanolytic transcriptional activator regulatory domain-containing protein</fullName>
    </recommendedName>
</protein>
<reference evidence="5" key="1">
    <citation type="submission" date="2022-06" db="EMBL/GenBank/DDBJ databases">
        <authorList>
            <consortium name="SYNGENTA / RWTH Aachen University"/>
        </authorList>
    </citation>
    <scope>NUCLEOTIDE SEQUENCE</scope>
</reference>
<feature type="compositionally biased region" description="Low complexity" evidence="3">
    <location>
        <begin position="931"/>
        <end position="946"/>
    </location>
</feature>
<evidence type="ECO:0000256" key="3">
    <source>
        <dbReference type="SAM" id="MobiDB-lite"/>
    </source>
</evidence>
<dbReference type="InterPro" id="IPR050613">
    <property type="entry name" value="Sec_Metabolite_Reg"/>
</dbReference>
<dbReference type="EMBL" id="CALTRL010002324">
    <property type="protein sequence ID" value="CAH7675393.1"/>
    <property type="molecule type" value="Genomic_DNA"/>
</dbReference>
<dbReference type="PANTHER" id="PTHR31001:SF81">
    <property type="entry name" value="ZN(II)2CYS6 TRANSCRIPTION FACTOR"/>
    <property type="match status" value="1"/>
</dbReference>
<accession>A0AAV0B0W5</accession>
<comment type="caution">
    <text evidence="5">The sequence shown here is derived from an EMBL/GenBank/DDBJ whole genome shotgun (WGS) entry which is preliminary data.</text>
</comment>
<organism evidence="5 6">
    <name type="scientific">Phakopsora pachyrhizi</name>
    <name type="common">Asian soybean rust disease fungus</name>
    <dbReference type="NCBI Taxonomy" id="170000"/>
    <lineage>
        <taxon>Eukaryota</taxon>
        <taxon>Fungi</taxon>
        <taxon>Dikarya</taxon>
        <taxon>Basidiomycota</taxon>
        <taxon>Pucciniomycotina</taxon>
        <taxon>Pucciniomycetes</taxon>
        <taxon>Pucciniales</taxon>
        <taxon>Phakopsoraceae</taxon>
        <taxon>Phakopsora</taxon>
    </lineage>
</organism>
<feature type="compositionally biased region" description="Polar residues" evidence="3">
    <location>
        <begin position="877"/>
        <end position="899"/>
    </location>
</feature>
<comment type="subcellular location">
    <subcellularLocation>
        <location evidence="1">Nucleus</location>
    </subcellularLocation>
</comment>
<sequence length="1071" mass="118643">MKTIAGGNVTERCNPASPVTQISASVSCNRARPCERCIGLGITGSCVYETEDPKVLEKLDLSNPACEVKRLRDRVAELEGVVRILKGRPHPKQHRNSASSASVDASSCAGSPTPGHLSPTFTCSHSQSAGHWSPRGNVNGPIHDILDPRELRNGSVDSVGSAPQMQHIPRSNRSFSFKSDYDALADSMSDDSCSFPDGGTPQPRQSSCPPGMKGYAEDRNVIQDEEDGRKLFLGHAAGGSLLRKLQGLTSPDLKPHRLDSIVSPPEKDEIITAKVAYNGLFGGEIGKRWAFDMPGSATSSSEAVKVILDSLPSPKCAKQLLEIFLQDVDCFYHAWHTPTLVNYYEKFFQMSRIEQERFPFGKLSVILAIITVTLDLTTDILDDTEARHPEAHEDHQKRFKIWRSTFSHRMASCTVHCLKMASYLGHPSLECIQTQILLSLYMVNNGRCTDAWCFIGGVIKQAQCLGLHIDPSKLNPHMPVYEQEVRRRIWWSTQTWDVYLGIAFGWPAGVTLNDSDLPSDRSEESLMGDAPVQPPGLPPDGLTELTYHIFNWETCLYARDMMDRIFGQAAWNWGKSTDTEGPKYEEVTRLDVTIKTWYNRVPHIMRFEPDPLEIHASHGTSNPGIKTQLPPEVFQPSSSGVGVKDIKRRDPKLAKQSLLLAISQNTILLLLHRPFISHSLENTPPALRNKTSEEQCIRSSQVIIEAQSLLVELFPATIRMWYGWYQTFHAAMTCAWISLLRAPTHPMSGVARKCVSLAIETFEMAYSTPENMPDTHPNACSQLRAIQSFINRKLNPTKTLTNPAHIFGANMALSPFAYSIGPHTMTRLASTIELGDQSLPSSAAELHPRVPQPSSLTHAYQIQSPYAPQPSDLNRALDSTSASMLSPGSDTQQIQQHSFHPQFDQLHRGSSSLPHFTPSSHDEKRNQYHFQSDSSASQSSHRSAQSTVENRSSPTDRQFQSIDDYPSISQLVPPNLPSIQGYISPNSAMNYCDVGSTSSAQSLYVAQYALGSLPYQDVHVPLSMLLMQDINIGGQQTIPTQTPNGRYSMASGGKNNGDRPEEPIHSINTIW</sequence>
<evidence type="ECO:0000256" key="1">
    <source>
        <dbReference type="ARBA" id="ARBA00004123"/>
    </source>
</evidence>
<gene>
    <name evidence="5" type="ORF">PPACK8108_LOCUS10393</name>
</gene>
<dbReference type="GO" id="GO:0008270">
    <property type="term" value="F:zinc ion binding"/>
    <property type="evidence" value="ECO:0007669"/>
    <property type="project" value="InterPro"/>
</dbReference>
<evidence type="ECO:0000259" key="4">
    <source>
        <dbReference type="SMART" id="SM00906"/>
    </source>
</evidence>
<feature type="region of interest" description="Disordered" evidence="3">
    <location>
        <begin position="865"/>
        <end position="961"/>
    </location>
</feature>
<dbReference type="GO" id="GO:0003677">
    <property type="term" value="F:DNA binding"/>
    <property type="evidence" value="ECO:0007669"/>
    <property type="project" value="InterPro"/>
</dbReference>
<dbReference type="GO" id="GO:0006351">
    <property type="term" value="P:DNA-templated transcription"/>
    <property type="evidence" value="ECO:0007669"/>
    <property type="project" value="InterPro"/>
</dbReference>